<comment type="caution">
    <text evidence="2">The sequence shown here is derived from an EMBL/GenBank/DDBJ whole genome shotgun (WGS) entry which is preliminary data.</text>
</comment>
<dbReference type="AlphaFoldDB" id="A0A4R2GWK3"/>
<dbReference type="Proteomes" id="UP000294881">
    <property type="component" value="Unassembled WGS sequence"/>
</dbReference>
<gene>
    <name evidence="2" type="ORF">EV666_102142</name>
</gene>
<evidence type="ECO:0000313" key="3">
    <source>
        <dbReference type="Proteomes" id="UP000294881"/>
    </source>
</evidence>
<evidence type="ECO:0000256" key="1">
    <source>
        <dbReference type="SAM" id="MobiDB-lite"/>
    </source>
</evidence>
<proteinExistence type="predicted"/>
<feature type="region of interest" description="Disordered" evidence="1">
    <location>
        <begin position="24"/>
        <end position="145"/>
    </location>
</feature>
<dbReference type="EMBL" id="SLWL01000002">
    <property type="protein sequence ID" value="TCO15164.1"/>
    <property type="molecule type" value="Genomic_DNA"/>
</dbReference>
<evidence type="ECO:0000313" key="2">
    <source>
        <dbReference type="EMBL" id="TCO15164.1"/>
    </source>
</evidence>
<accession>A0A4R2GWK3</accession>
<keyword evidence="3" id="KW-1185">Reference proteome</keyword>
<feature type="compositionally biased region" description="Low complexity" evidence="1">
    <location>
        <begin position="43"/>
        <end position="53"/>
    </location>
</feature>
<protein>
    <submittedName>
        <fullName evidence="2">Uncharacterized protein</fullName>
    </submittedName>
</protein>
<organism evidence="2 3">
    <name type="scientific">Camelimonas lactis</name>
    <dbReference type="NCBI Taxonomy" id="659006"/>
    <lineage>
        <taxon>Bacteria</taxon>
        <taxon>Pseudomonadati</taxon>
        <taxon>Pseudomonadota</taxon>
        <taxon>Alphaproteobacteria</taxon>
        <taxon>Hyphomicrobiales</taxon>
        <taxon>Chelatococcaceae</taxon>
        <taxon>Camelimonas</taxon>
    </lineage>
</organism>
<sequence>MLSLALHRRSDAFPRTFPVRFPGQDRRIAGGSCQTNLDDAPLRARPSAPRPTASFWGLRRPRDRATGSGSQRIWPAPGGRGCGRTDPAAPAPPSHNRRGSRPGGSRPGLPWRRAAGRATVENRASPGFRSMRPPEAAARRQRRRVLSRRTPVRGRNCKAPTRHKLVFLRQLRHHAETSPAAARSGRGIGCAQNGSGYIRLILCSFLEEKCALPDLERLGAREKRGDAAVTLPQGSGIAAEHGGDG</sequence>
<name>A0A4R2GWK3_9HYPH</name>
<reference evidence="2 3" key="1">
    <citation type="submission" date="2019-03" db="EMBL/GenBank/DDBJ databases">
        <title>Genomic Encyclopedia of Type Strains, Phase IV (KMG-IV): sequencing the most valuable type-strain genomes for metagenomic binning, comparative biology and taxonomic classification.</title>
        <authorList>
            <person name="Goeker M."/>
        </authorList>
    </citation>
    <scope>NUCLEOTIDE SEQUENCE [LARGE SCALE GENOMIC DNA]</scope>
    <source>
        <strain evidence="2 3">DSM 22958</strain>
    </source>
</reference>